<accession>A0AAU7C7I0</accession>
<proteinExistence type="predicted"/>
<dbReference type="AlphaFoldDB" id="A0AAU7C7I0"/>
<dbReference type="EMBL" id="CP155447">
    <property type="protein sequence ID" value="XBH01080.1"/>
    <property type="molecule type" value="Genomic_DNA"/>
</dbReference>
<name>A0AAU7C7I0_9BACT</name>
<organism evidence="1">
    <name type="scientific">Singulisphaera sp. Ch08</name>
    <dbReference type="NCBI Taxonomy" id="3120278"/>
    <lineage>
        <taxon>Bacteria</taxon>
        <taxon>Pseudomonadati</taxon>
        <taxon>Planctomycetota</taxon>
        <taxon>Planctomycetia</taxon>
        <taxon>Isosphaerales</taxon>
        <taxon>Isosphaeraceae</taxon>
        <taxon>Singulisphaera</taxon>
    </lineage>
</organism>
<dbReference type="RefSeq" id="WP_406693768.1">
    <property type="nucleotide sequence ID" value="NZ_CP155447.1"/>
</dbReference>
<sequence length="90" mass="10568">MMAYDMRGKVQPLRWFWRMYKNIGWFACVELWAAMLRWFRSGGSLQKAMENCDFLLSWGDKTAIELFLREFQGWDAGLRLILAPSNLAGV</sequence>
<gene>
    <name evidence="1" type="ORF">V5E97_22285</name>
</gene>
<evidence type="ECO:0000313" key="1">
    <source>
        <dbReference type="EMBL" id="XBH01080.1"/>
    </source>
</evidence>
<reference evidence="1" key="1">
    <citation type="submission" date="2024-05" db="EMBL/GenBank/DDBJ databases">
        <title>Planctomycetes of the genus Singulisphaera possess chitinolytic capabilities.</title>
        <authorList>
            <person name="Ivanova A."/>
        </authorList>
    </citation>
    <scope>NUCLEOTIDE SEQUENCE</scope>
    <source>
        <strain evidence="1">Ch08T</strain>
    </source>
</reference>
<protein>
    <submittedName>
        <fullName evidence="1">Uncharacterized protein</fullName>
    </submittedName>
</protein>